<evidence type="ECO:0000313" key="4">
    <source>
        <dbReference type="EMBL" id="QCK14568.1"/>
    </source>
</evidence>
<keyword evidence="1" id="KW-1133">Transmembrane helix</keyword>
<evidence type="ECO:0000259" key="2">
    <source>
        <dbReference type="Pfam" id="PF09822"/>
    </source>
</evidence>
<dbReference type="Proteomes" id="UP000298616">
    <property type="component" value="Chromosome"/>
</dbReference>
<protein>
    <submittedName>
        <fullName evidence="4">Gliding motility-associated ABC transporter substrate-binding protein GldG</fullName>
    </submittedName>
</protein>
<dbReference type="RefSeq" id="WP_137090155.1">
    <property type="nucleotide sequence ID" value="NZ_CP028923.1"/>
</dbReference>
<dbReference type="InterPro" id="IPR055396">
    <property type="entry name" value="DUF7088"/>
</dbReference>
<organism evidence="4 5">
    <name type="scientific">Mangrovivirga cuniculi</name>
    <dbReference type="NCBI Taxonomy" id="2715131"/>
    <lineage>
        <taxon>Bacteria</taxon>
        <taxon>Pseudomonadati</taxon>
        <taxon>Bacteroidota</taxon>
        <taxon>Cytophagia</taxon>
        <taxon>Cytophagales</taxon>
        <taxon>Mangrovivirgaceae</taxon>
        <taxon>Mangrovivirga</taxon>
    </lineage>
</organism>
<dbReference type="InterPro" id="IPR019863">
    <property type="entry name" value="Motility-assoc_ABC-rel_GldG"/>
</dbReference>
<dbReference type="NCBIfam" id="TIGR03521">
    <property type="entry name" value="GldG"/>
    <property type="match status" value="1"/>
</dbReference>
<feature type="domain" description="ABC-type uncharacterised transport system" evidence="2">
    <location>
        <begin position="194"/>
        <end position="496"/>
    </location>
</feature>
<feature type="transmembrane region" description="Helical" evidence="1">
    <location>
        <begin position="7"/>
        <end position="28"/>
    </location>
</feature>
<gene>
    <name evidence="4" type="primary">gldG</name>
    <name evidence="4" type="ORF">DCC35_07340</name>
</gene>
<dbReference type="KEGG" id="fpf:DCC35_07340"/>
<keyword evidence="5" id="KW-1185">Reference proteome</keyword>
<keyword evidence="1" id="KW-0472">Membrane</keyword>
<dbReference type="Pfam" id="PF09822">
    <property type="entry name" value="ABC_transp_aux"/>
    <property type="match status" value="1"/>
</dbReference>
<keyword evidence="1" id="KW-0812">Transmembrane</keyword>
<feature type="transmembrane region" description="Helical" evidence="1">
    <location>
        <begin position="530"/>
        <end position="553"/>
    </location>
</feature>
<feature type="domain" description="DUF7088" evidence="3">
    <location>
        <begin position="38"/>
        <end position="148"/>
    </location>
</feature>
<dbReference type="AlphaFoldDB" id="A0A4D7K5C2"/>
<dbReference type="Pfam" id="PF23357">
    <property type="entry name" value="DUF7088"/>
    <property type="match status" value="1"/>
</dbReference>
<evidence type="ECO:0000313" key="5">
    <source>
        <dbReference type="Proteomes" id="UP000298616"/>
    </source>
</evidence>
<name>A0A4D7K5C2_9BACT</name>
<dbReference type="OrthoDB" id="9777219at2"/>
<reference evidence="4 5" key="1">
    <citation type="submission" date="2018-04" db="EMBL/GenBank/DDBJ databases">
        <title>Complete genome uncultured novel isolate.</title>
        <authorList>
            <person name="Merlino G."/>
        </authorList>
    </citation>
    <scope>NUCLEOTIDE SEQUENCE [LARGE SCALE GENOMIC DNA]</scope>
    <source>
        <strain evidence="5">R1DC9</strain>
    </source>
</reference>
<proteinExistence type="predicted"/>
<dbReference type="InterPro" id="IPR019196">
    <property type="entry name" value="ABC_transp_unknown"/>
</dbReference>
<evidence type="ECO:0000256" key="1">
    <source>
        <dbReference type="SAM" id="Phobius"/>
    </source>
</evidence>
<dbReference type="EMBL" id="CP028923">
    <property type="protein sequence ID" value="QCK14568.1"/>
    <property type="molecule type" value="Genomic_DNA"/>
</dbReference>
<accession>A0A4D7K5C2</accession>
<evidence type="ECO:0000259" key="3">
    <source>
        <dbReference type="Pfam" id="PF23357"/>
    </source>
</evidence>
<sequence>MVNQKKLAAILNLTIIVLMVILLNQLAFRYFTRVDLTEDKRYTIKEPTKELLKELDDVVYIEVYLEGELPAGFERFKKSIRETLNSFQVYAGRNIQYNFIDPSIAASTQARNTFYRRLVEKGIQPTNLFDNENGNRVEKLIFPGALISYGGTEVSVNLLKGSGGQTAEQKLNTSIENLEYELASGVKQALGLERPKVGLLKGHDEADSVYIAGITNLIAERYDVVDVDISEIQDLSGYDAILDIQPKSAFSDLDLYKLDQYLVRGGNVLMFVDPVNVNIDSAGNGQGGTIAVPIDLNLTPFLFKHGLRINANLVQDLNAGTYPVVVGNFGEDPQIKPLQWPFFPLFNNYTDHEIVKGLGVSLGKFVSTVDTVLSQGIEKRYLIYTSQYSRALNTPLPVDINDMRDIVEENFVNQKPLPVAALNEGNFTSMYANRFLPAGADKATFAVSGEKGKLLAMGDGDYLINDIGIRQNRPLPVGFDQFTQTQYANGEFLMNALSYMINDQGIILAKNKEIKIRPLDKIQIQEEKTFWQALNLILPLVLLILFGVIKAFIRKKKYTGFGNYK</sequence>